<feature type="region of interest" description="Disordered" evidence="3">
    <location>
        <begin position="452"/>
        <end position="479"/>
    </location>
</feature>
<keyword evidence="1" id="KW-0343">GTPase activation</keyword>
<feature type="compositionally biased region" description="Basic and acidic residues" evidence="3">
    <location>
        <begin position="346"/>
        <end position="356"/>
    </location>
</feature>
<feature type="compositionally biased region" description="Low complexity" evidence="3">
    <location>
        <begin position="879"/>
        <end position="893"/>
    </location>
</feature>
<dbReference type="ZFIN" id="ZDB-GENE-080806-1">
    <property type="gene designation" value="ralgapa1"/>
</dbReference>
<evidence type="ECO:0000313" key="5">
    <source>
        <dbReference type="Proteomes" id="UP000000437"/>
    </source>
</evidence>
<feature type="compositionally biased region" description="Polar residues" evidence="3">
    <location>
        <begin position="969"/>
        <end position="990"/>
    </location>
</feature>
<dbReference type="Pfam" id="PF20412">
    <property type="entry name" value="RALGAPB_N"/>
    <property type="match status" value="1"/>
</dbReference>
<evidence type="ECO:0000256" key="3">
    <source>
        <dbReference type="SAM" id="MobiDB-lite"/>
    </source>
</evidence>
<sequence length="2066" mass="232455">MFSKKPHGDVRKSTQKVLDPKKDVLTRLKHLRIVIENAESAELKHLFEQNYSHIYYVFFENFVTIEVNLKQKGHKSQREELDSILFIFEKILQLLPERIQGRWQFHSIGLILKKLLHTGNSLKIRREGVRLFLLWMQALQHNALREQLWIFACLIPGFPAPQSELGPRTLDNLISPPLNLQEPQVTPEEISPLVPPQSGDKSQEDLTGYFLEALLKYMVNQAKSLEWKCKENHEKGFAFLFANFKKYYLPHIFPNFSKETSLYNPILEVPPMRPKPYYMVVKRDPETNEALYCTKENFLNARVIFIRWLVSFWLEPRSNTGTQIPGMEGENVPKNIQRAAAGLAARGEDGGPRQDSLDGGGIGEPEQSHSNTSTLTEREPSSSSLCSMDEEHLTDIEVVRRVLCSSRTNVNFITEIFRQAFLLPMCEAAAMRKVVRVYQEWISQQDKPVFMRQPEEERFTGQLDSTHEQRADKDEEEDVGLTVSVRNPNWSRSKSSDSEYNVHAGVQATLQVFITNSSNVFLLEAANELKSLLEEHVDMCKRVLNIYRSLVMHETMNQKTWEQILLVLLRVTECVMKRPPSIMPHGKKSSTLSGRLAGAIFQTLIVAWIKGNLNVYISRELWDDLLSVLSSLTCWEELVTEWSLTMETLTKVLARNLYSLDLNELPLDKLSEQKQKKHKGKGGIHEGQKITVDRSFSKGWSRDPPGQAAAMRQRSATTAGSPGIEKARSIVRQKTVDLEEPPMIQRGPRNRHCSQSEETPTSEVFSASGELEQPPLPRSSSASDIMEPFIAERAKANKDELTPKMRPMSNDAGSSNPNVSDLMDEFIQERLRARGNSGMTRRGSSPGSLEIPKDLPELLNRQNATRPADDPGVPSEWTSPASASGSDLISSDSQSDSFNAFQYDSKFENFSFPPETCALASADQDSLSGTGQTAEEQELSSLTTLHIDSETSSLSQHGLSADTVTITGSESASPMHSLGGSRSQTPSPATLTAEHVQHKELQLDEKMHHSVLQTPDDLETSEFPTEDCSVMAGGTLTGWHADVATVMWRRMLGILGDVNYIKDPEIHAQVFDYLCELWQNLAKIRDNLGISLDNQSSPPPPDLIPPLRILTPWLFKATMLGERYKQGKLHAYKLICKIMKRRQDVSPNSDFLTHFYNIMHCGLLHQDQDIVNTIIKHCSPRFFSIGLPGATMLILDFIVAASRVTACSSLNAPRVEAQILLGSLVCLPNLYNELPALHPTTADIIMTKFTDVKEHIIKHILTSARDEPSAPARCVALCSLGIWLCEELVHGTQHPQIKEALNVICVTLKFSNKNVALVASDILHLLINYVDELEKFPPNTPKKIVEVLIATITYLLPATESSPHELDKRLVVSLLLCLLDWVMALPPKTLLQPVQGASDKEKTDKSVLSCIYKVLHGCVYGAQSFSNPSYFPIHLSDLSSPDYDPFLLLENLKEPEPLHSPDSERSSKLQPVTEVRSRIQQGLVSVAARTVISHLVNHLGHYPMSGGPATLTSQVCENQDNPYSESADLTPELFDAPNLQFFVLNGTTLLSYLQIRAEDGLPGGGMSAGLTTTNACVRVIVRDISGKHSWDSAVLYGPPHCITPSQTLHLYTSSNPRGEHNRDEDSLERGSQEEPEDGAFQESEEDLDEHEEAEVKEDEVEEEELEEEIEEEEVALELMAPQAKRRCREVIPNWDSLQDGEDSLDEMLQYLGYSSPECLQRTGGPLNIPAPPPNCVSEKQENDVINAILKQCAEEQDFTIHRGNELNMRAVVQQEPSPQRPQSAFYYCKLLLNILGMNSWEKRNSFHLLKKNEKLLRELKNLDSRQCRETHKIAVFYVAEGQEDKHSILSNTAGSQAYEDFVSGLGWEVNLTSHCGFMGGLQRNKSTGFTMPYFATSTVEVMFHVSTRMPPDSDDSLTKKLRHLGNDEVHIVWSEHSRDYRRGVIPTEFGDVLIVIYPMKNHMYSIQIIKKPEVPFFGPLFDGAIVDGTILPTVVRATAINASRALKSLIPLYQNFYEERARYLETIVQHHLEPTTFEDYAARVFCPAPFHYLPSEADHNLSLVYI</sequence>
<feature type="compositionally biased region" description="Basic and acidic residues" evidence="3">
    <location>
        <begin position="1617"/>
        <end position="1632"/>
    </location>
</feature>
<dbReference type="RefSeq" id="XP_021322992.1">
    <property type="nucleotide sequence ID" value="XM_021467317.3"/>
</dbReference>
<dbReference type="GO" id="GO:0007420">
    <property type="term" value="P:brain development"/>
    <property type="evidence" value="ECO:0000315"/>
    <property type="project" value="ZFIN"/>
</dbReference>
<feature type="region of interest" description="Disordered" evidence="3">
    <location>
        <begin position="863"/>
        <end position="893"/>
    </location>
</feature>
<dbReference type="GeneID" id="556427"/>
<feature type="compositionally biased region" description="Polar residues" evidence="3">
    <location>
        <begin position="1607"/>
        <end position="1616"/>
    </location>
</feature>
<dbReference type="InterPro" id="IPR035974">
    <property type="entry name" value="Rap/Ran-GAP_sf"/>
</dbReference>
<evidence type="ECO:0000256" key="2">
    <source>
        <dbReference type="ARBA" id="ARBA00022553"/>
    </source>
</evidence>
<dbReference type="InterPro" id="IPR016024">
    <property type="entry name" value="ARM-type_fold"/>
</dbReference>
<feature type="region of interest" description="Disordered" evidence="3">
    <location>
        <begin position="834"/>
        <end position="853"/>
    </location>
</feature>
<evidence type="ECO:0000313" key="7">
    <source>
        <dbReference type="ZFIN" id="ZDB-GENE-080806-1"/>
    </source>
</evidence>
<feature type="domain" description="Rap-GAP" evidence="4">
    <location>
        <begin position="1819"/>
        <end position="2027"/>
    </location>
</feature>
<feature type="compositionally biased region" description="Polar residues" evidence="3">
    <location>
        <begin position="756"/>
        <end position="765"/>
    </location>
</feature>
<feature type="region of interest" description="Disordered" evidence="3">
    <location>
        <begin position="694"/>
        <end position="783"/>
    </location>
</feature>
<keyword evidence="5" id="KW-1185">Reference proteome</keyword>
<dbReference type="GO" id="GO:0005096">
    <property type="term" value="F:GTPase activator activity"/>
    <property type="evidence" value="ECO:0007669"/>
    <property type="project" value="UniProtKB-KW"/>
</dbReference>
<proteinExistence type="predicted"/>
<organism evidence="5 6">
    <name type="scientific">Danio rerio</name>
    <name type="common">Zebrafish</name>
    <name type="synonym">Brachydanio rerio</name>
    <dbReference type="NCBI Taxonomy" id="7955"/>
    <lineage>
        <taxon>Eukaryota</taxon>
        <taxon>Metazoa</taxon>
        <taxon>Chordata</taxon>
        <taxon>Craniata</taxon>
        <taxon>Vertebrata</taxon>
        <taxon>Euteleostomi</taxon>
        <taxon>Actinopterygii</taxon>
        <taxon>Neopterygii</taxon>
        <taxon>Teleostei</taxon>
        <taxon>Ostariophysi</taxon>
        <taxon>Cypriniformes</taxon>
        <taxon>Danionidae</taxon>
        <taxon>Danioninae</taxon>
        <taxon>Danio</taxon>
    </lineage>
</organism>
<dbReference type="GO" id="GO:0005634">
    <property type="term" value="C:nucleus"/>
    <property type="evidence" value="ECO:0007669"/>
    <property type="project" value="InterPro"/>
</dbReference>
<feature type="compositionally biased region" description="Polar residues" evidence="3">
    <location>
        <begin position="368"/>
        <end position="386"/>
    </location>
</feature>
<dbReference type="InterPro" id="IPR000331">
    <property type="entry name" value="Rap/Ran_GAP_dom"/>
</dbReference>
<feature type="region of interest" description="Disordered" evidence="3">
    <location>
        <begin position="344"/>
        <end position="387"/>
    </location>
</feature>
<keyword evidence="2" id="KW-0597">Phosphoprotein</keyword>
<dbReference type="CTD" id="253959"/>
<evidence type="ECO:0000313" key="6">
    <source>
        <dbReference type="RefSeq" id="XP_021322992.1"/>
    </source>
</evidence>
<dbReference type="FunFam" id="3.40.50.11210:FF:000001">
    <property type="entry name" value="Ral GTPase-activating protein subunit alpha-1 isoform 1"/>
    <property type="match status" value="1"/>
</dbReference>
<reference evidence="6" key="1">
    <citation type="submission" date="2025-08" db="UniProtKB">
        <authorList>
            <consortium name="RefSeq"/>
        </authorList>
    </citation>
    <scope>IDENTIFICATION</scope>
    <source>
        <strain evidence="6">Tuebingen</strain>
        <tissue evidence="6">Fibroblasts and whole tissue</tissue>
    </source>
</reference>
<feature type="region of interest" description="Disordered" evidence="3">
    <location>
        <begin position="1607"/>
        <end position="1671"/>
    </location>
</feature>
<protein>
    <submittedName>
        <fullName evidence="6">Ral GTPase-activating protein subunit alpha-1 isoform X11</fullName>
    </submittedName>
</protein>
<dbReference type="PROSITE" id="PS50085">
    <property type="entry name" value="RAPGAP"/>
    <property type="match status" value="1"/>
</dbReference>
<dbReference type="InterPro" id="IPR027107">
    <property type="entry name" value="Tuberin/Ral-act_asu"/>
</dbReference>
<feature type="compositionally biased region" description="Acidic residues" evidence="3">
    <location>
        <begin position="1633"/>
        <end position="1671"/>
    </location>
</feature>
<evidence type="ECO:0000256" key="1">
    <source>
        <dbReference type="ARBA" id="ARBA00022468"/>
    </source>
</evidence>
<dbReference type="Pfam" id="PF02145">
    <property type="entry name" value="Rap_GAP"/>
    <property type="match status" value="1"/>
</dbReference>
<dbReference type="Gene3D" id="3.40.50.11210">
    <property type="entry name" value="Rap/Ran-GAP"/>
    <property type="match status" value="1"/>
</dbReference>
<dbReference type="AGR" id="ZFIN:ZDB-GENE-080806-1"/>
<feature type="region of interest" description="Disordered" evidence="3">
    <location>
        <begin position="796"/>
        <end position="820"/>
    </location>
</feature>
<dbReference type="SUPFAM" id="SSF111347">
    <property type="entry name" value="Rap/Ran-GAP"/>
    <property type="match status" value="1"/>
</dbReference>
<feature type="compositionally biased region" description="Basic and acidic residues" evidence="3">
    <location>
        <begin position="453"/>
        <end position="473"/>
    </location>
</feature>
<name>A0A8M9P0D7_DANRE</name>
<dbReference type="InterPro" id="IPR046859">
    <property type="entry name" value="RGPA/RALGAPB_N"/>
</dbReference>
<gene>
    <name evidence="6 7" type="primary">ralgapa1</name>
</gene>
<dbReference type="PANTHER" id="PTHR10063">
    <property type="entry name" value="TUBERIN"/>
    <property type="match status" value="1"/>
</dbReference>
<dbReference type="GO" id="GO:0051056">
    <property type="term" value="P:regulation of small GTPase mediated signal transduction"/>
    <property type="evidence" value="ECO:0007669"/>
    <property type="project" value="InterPro"/>
</dbReference>
<dbReference type="Proteomes" id="UP000000437">
    <property type="component" value="Chromosome 17"/>
</dbReference>
<accession>A0A8M9P0D7</accession>
<dbReference type="PANTHER" id="PTHR10063:SF3">
    <property type="entry name" value="RAL GTPASE-ACTIVATING PROTEIN SUBUNIT ALPHA-1"/>
    <property type="match status" value="1"/>
</dbReference>
<feature type="region of interest" description="Disordered" evidence="3">
    <location>
        <begin position="969"/>
        <end position="991"/>
    </location>
</feature>
<dbReference type="SUPFAM" id="SSF48371">
    <property type="entry name" value="ARM repeat"/>
    <property type="match status" value="1"/>
</dbReference>
<feature type="compositionally biased region" description="Polar residues" evidence="3">
    <location>
        <begin position="837"/>
        <end position="847"/>
    </location>
</feature>
<evidence type="ECO:0000259" key="4">
    <source>
        <dbReference type="PROSITE" id="PS50085"/>
    </source>
</evidence>